<accession>A0AA38H7E9</accession>
<reference evidence="2" key="1">
    <citation type="journal article" date="2022" name="G3 (Bethesda)">
        <title>High quality genome of the basidiomycete yeast Dioszegia hungarica PDD-24b-2 isolated from cloud water.</title>
        <authorList>
            <person name="Jarrige D."/>
            <person name="Haridas S."/>
            <person name="Bleykasten-Grosshans C."/>
            <person name="Joly M."/>
            <person name="Nadalig T."/>
            <person name="Sancelme M."/>
            <person name="Vuilleumier S."/>
            <person name="Grigoriev I.V."/>
            <person name="Amato P."/>
            <person name="Bringel F."/>
        </authorList>
    </citation>
    <scope>NUCLEOTIDE SEQUENCE</scope>
    <source>
        <strain evidence="2">PDD-24b-2</strain>
    </source>
</reference>
<feature type="region of interest" description="Disordered" evidence="1">
    <location>
        <begin position="204"/>
        <end position="253"/>
    </location>
</feature>
<gene>
    <name evidence="2" type="ORF">MKK02DRAFT_44262</name>
</gene>
<dbReference type="GeneID" id="77732069"/>
<proteinExistence type="predicted"/>
<dbReference type="RefSeq" id="XP_052945350.1">
    <property type="nucleotide sequence ID" value="XM_053092864.1"/>
</dbReference>
<feature type="region of interest" description="Disordered" evidence="1">
    <location>
        <begin position="522"/>
        <end position="541"/>
    </location>
</feature>
<feature type="compositionally biased region" description="Acidic residues" evidence="1">
    <location>
        <begin position="377"/>
        <end position="388"/>
    </location>
</feature>
<evidence type="ECO:0000256" key="1">
    <source>
        <dbReference type="SAM" id="MobiDB-lite"/>
    </source>
</evidence>
<evidence type="ECO:0000313" key="3">
    <source>
        <dbReference type="Proteomes" id="UP001164286"/>
    </source>
</evidence>
<dbReference type="Proteomes" id="UP001164286">
    <property type="component" value="Unassembled WGS sequence"/>
</dbReference>
<feature type="compositionally biased region" description="Acidic residues" evidence="1">
    <location>
        <begin position="321"/>
        <end position="332"/>
    </location>
</feature>
<feature type="region of interest" description="Disordered" evidence="1">
    <location>
        <begin position="316"/>
        <end position="476"/>
    </location>
</feature>
<protein>
    <submittedName>
        <fullName evidence="2">Uncharacterized protein</fullName>
    </submittedName>
</protein>
<keyword evidence="3" id="KW-1185">Reference proteome</keyword>
<dbReference type="EMBL" id="JAKWFO010000005">
    <property type="protein sequence ID" value="KAI9635573.1"/>
    <property type="molecule type" value="Genomic_DNA"/>
</dbReference>
<feature type="compositionally biased region" description="Low complexity" evidence="1">
    <location>
        <begin position="419"/>
        <end position="438"/>
    </location>
</feature>
<organism evidence="2 3">
    <name type="scientific">Dioszegia hungarica</name>
    <dbReference type="NCBI Taxonomy" id="4972"/>
    <lineage>
        <taxon>Eukaryota</taxon>
        <taxon>Fungi</taxon>
        <taxon>Dikarya</taxon>
        <taxon>Basidiomycota</taxon>
        <taxon>Agaricomycotina</taxon>
        <taxon>Tremellomycetes</taxon>
        <taxon>Tremellales</taxon>
        <taxon>Bulleribasidiaceae</taxon>
        <taxon>Dioszegia</taxon>
    </lineage>
</organism>
<feature type="compositionally biased region" description="Acidic residues" evidence="1">
    <location>
        <begin position="204"/>
        <end position="221"/>
    </location>
</feature>
<name>A0AA38H7E9_9TREE</name>
<dbReference type="AlphaFoldDB" id="A0AA38H7E9"/>
<comment type="caution">
    <text evidence="2">The sequence shown here is derived from an EMBL/GenBank/DDBJ whole genome shotgun (WGS) entry which is preliminary data.</text>
</comment>
<feature type="region of interest" description="Disordered" evidence="1">
    <location>
        <begin position="114"/>
        <end position="138"/>
    </location>
</feature>
<evidence type="ECO:0000313" key="2">
    <source>
        <dbReference type="EMBL" id="KAI9635573.1"/>
    </source>
</evidence>
<feature type="compositionally biased region" description="Acidic residues" evidence="1">
    <location>
        <begin position="356"/>
        <end position="365"/>
    </location>
</feature>
<sequence>MSHVDASSSILILHDEALDPLPFLQRLTSNASLQLEEEPVWDIDNKYYTASVRFDTEAISLHSEATGLKPGVPVILYLFTGTPPNPLPPYLTRIITSEPRDIAIAVRVLAGHAPTGSDNLGGTDNEGDEVRDQAAHQNEAEWDEVEEMFSELGMEVIDECATDDEASLDPLEEVRITIQTHMWPNMVRKPLATRTAMDLDFDDDELEEGSGESEYADEPSAEFETSFARPTGGLSRGVSDTEGIDAAGGSDADEQALWSKEWEGISTPTRLAAQAQFPSLETLNQQLAETARMFAQLKVERDAAEVRRMERLERLERALEEDSDEELDDGEDERSGLRFEEESGPGQGEWERLEDWLDGDEDGQDDPWGGEGGGYEALDDGEDGNGDDEGPKAQASGETDRTAQAPLEVDGPSSPRHNPALSHAYSPSHPASSATTDSHPPDGFDDDFSDFHTAPSSSARAAGQPKVRLNKNGIPASLPMDPTPLLLHLQSVRAELAGVPDEDERRVRAAREVMAVLGLEGDGRDMWDEGDEDDELGRDMI</sequence>
<feature type="compositionally biased region" description="Acidic residues" evidence="1">
    <location>
        <begin position="528"/>
        <end position="541"/>
    </location>
</feature>